<feature type="non-terminal residue" evidence="3">
    <location>
        <position position="1"/>
    </location>
</feature>
<accession>A0A6J4SVI2</accession>
<feature type="transmembrane region" description="Helical" evidence="2">
    <location>
        <begin position="6"/>
        <end position="29"/>
    </location>
</feature>
<keyword evidence="2" id="KW-0812">Transmembrane</keyword>
<dbReference type="EMBL" id="CADCVO010000405">
    <property type="protein sequence ID" value="CAA9506410.1"/>
    <property type="molecule type" value="Genomic_DNA"/>
</dbReference>
<feature type="region of interest" description="Disordered" evidence="1">
    <location>
        <begin position="182"/>
        <end position="204"/>
    </location>
</feature>
<gene>
    <name evidence="3" type="ORF">AVDCRST_MAG13-2557</name>
</gene>
<evidence type="ECO:0000313" key="3">
    <source>
        <dbReference type="EMBL" id="CAA9506410.1"/>
    </source>
</evidence>
<name>A0A6J4SVI2_9ACTN</name>
<keyword evidence="2" id="KW-1133">Transmembrane helix</keyword>
<evidence type="ECO:0000256" key="2">
    <source>
        <dbReference type="SAM" id="Phobius"/>
    </source>
</evidence>
<keyword evidence="2" id="KW-0472">Membrane</keyword>
<evidence type="ECO:0000256" key="1">
    <source>
        <dbReference type="SAM" id="MobiDB-lite"/>
    </source>
</evidence>
<feature type="transmembrane region" description="Helical" evidence="2">
    <location>
        <begin position="36"/>
        <end position="54"/>
    </location>
</feature>
<protein>
    <recommendedName>
        <fullName evidence="4">Cell wall-active antibiotics response LiaF-like C-terminal domain-containing protein</fullName>
    </recommendedName>
</protein>
<sequence length="223" mass="22988">LAGWAAAAGGAWFVAAVVIALGLALVAAAYRGGARWLILPALLVALPAGLVSAADADLDGGVGERSYRPVSVADVRAGYELGAGELVLDLRGLDWQDGQRVELPIDVGVGHAIVLVPENVCVVGSGDVGVGAINLFGRDIGGVDTEWQESDARRGDNPRLVVDAEIGVGALEVRHRRVDRLDGPGDRFGERGGPGWDEDDREDDAEVARQRAAADAACAGVPA</sequence>
<proteinExistence type="predicted"/>
<organism evidence="3">
    <name type="scientific">uncultured Solirubrobacteraceae bacterium</name>
    <dbReference type="NCBI Taxonomy" id="1162706"/>
    <lineage>
        <taxon>Bacteria</taxon>
        <taxon>Bacillati</taxon>
        <taxon>Actinomycetota</taxon>
        <taxon>Thermoleophilia</taxon>
        <taxon>Solirubrobacterales</taxon>
        <taxon>Solirubrobacteraceae</taxon>
        <taxon>environmental samples</taxon>
    </lineage>
</organism>
<evidence type="ECO:0008006" key="4">
    <source>
        <dbReference type="Google" id="ProtNLM"/>
    </source>
</evidence>
<reference evidence="3" key="1">
    <citation type="submission" date="2020-02" db="EMBL/GenBank/DDBJ databases">
        <authorList>
            <person name="Meier V. D."/>
        </authorList>
    </citation>
    <scope>NUCLEOTIDE SEQUENCE</scope>
    <source>
        <strain evidence="3">AVDCRST_MAG13</strain>
    </source>
</reference>
<dbReference type="AlphaFoldDB" id="A0A6J4SVI2"/>